<evidence type="ECO:0000313" key="3">
    <source>
        <dbReference type="Proteomes" id="UP000490922"/>
    </source>
</evidence>
<protein>
    <submittedName>
        <fullName evidence="2">Exosortase F system-associated protein</fullName>
    </submittedName>
</protein>
<keyword evidence="1" id="KW-1133">Transmembrane helix</keyword>
<sequence length="147" mass="17858">MLERIRNNKLKIVLVSLLILFLVAIRAFEEELFYDPFLDYFKGDYLRISVPEYNGFKLFLGISFRYFLNAIFSLAIIYFLFSDLKFTKFTSILYFIFYLILITAFFLMLHFSGNENNFILFYIRRFLIQPLFLLLFIPAFFYQKQNK</sequence>
<dbReference type="OrthoDB" id="982493at2"/>
<proteinExistence type="predicted"/>
<feature type="transmembrane region" description="Helical" evidence="1">
    <location>
        <begin position="92"/>
        <end position="113"/>
    </location>
</feature>
<evidence type="ECO:0000256" key="1">
    <source>
        <dbReference type="SAM" id="Phobius"/>
    </source>
</evidence>
<dbReference type="AlphaFoldDB" id="A0A7J5AGK7"/>
<organism evidence="2 3">
    <name type="scientific">Flavobacterium luteum</name>
    <dbReference type="NCBI Taxonomy" id="2026654"/>
    <lineage>
        <taxon>Bacteria</taxon>
        <taxon>Pseudomonadati</taxon>
        <taxon>Bacteroidota</taxon>
        <taxon>Flavobacteriia</taxon>
        <taxon>Flavobacteriales</taxon>
        <taxon>Flavobacteriaceae</taxon>
        <taxon>Flavobacterium</taxon>
    </lineage>
</organism>
<dbReference type="InterPro" id="IPR026414">
    <property type="entry name" value="ExosoTase_F-assoc_memb"/>
</dbReference>
<dbReference type="Proteomes" id="UP000490922">
    <property type="component" value="Unassembled WGS sequence"/>
</dbReference>
<gene>
    <name evidence="2" type="ORF">F6464_04795</name>
</gene>
<reference evidence="2 3" key="1">
    <citation type="submission" date="2019-09" db="EMBL/GenBank/DDBJ databases">
        <title>Flavobacterium sp. nov., isolated from glacier ice.</title>
        <authorList>
            <person name="Liu Q."/>
        </authorList>
    </citation>
    <scope>NUCLEOTIDE SEQUENCE [LARGE SCALE GENOMIC DNA]</scope>
    <source>
        <strain evidence="2 3">NBRC 112527</strain>
    </source>
</reference>
<evidence type="ECO:0000313" key="2">
    <source>
        <dbReference type="EMBL" id="KAB1156675.1"/>
    </source>
</evidence>
<feature type="transmembrane region" description="Helical" evidence="1">
    <location>
        <begin position="119"/>
        <end position="142"/>
    </location>
</feature>
<name>A0A7J5AGK7_9FLAO</name>
<keyword evidence="1" id="KW-0472">Membrane</keyword>
<feature type="transmembrane region" description="Helical" evidence="1">
    <location>
        <begin position="58"/>
        <end position="80"/>
    </location>
</feature>
<keyword evidence="1" id="KW-0812">Transmembrane</keyword>
<accession>A0A7J5AGK7</accession>
<comment type="caution">
    <text evidence="2">The sequence shown here is derived from an EMBL/GenBank/DDBJ whole genome shotgun (WGS) entry which is preliminary data.</text>
</comment>
<dbReference type="NCBIfam" id="TIGR04127">
    <property type="entry name" value="flavo_near_exo"/>
    <property type="match status" value="1"/>
</dbReference>
<keyword evidence="3" id="KW-1185">Reference proteome</keyword>
<dbReference type="EMBL" id="WAEM01000002">
    <property type="protein sequence ID" value="KAB1156675.1"/>
    <property type="molecule type" value="Genomic_DNA"/>
</dbReference>